<evidence type="ECO:0000256" key="1">
    <source>
        <dbReference type="SAM" id="MobiDB-lite"/>
    </source>
</evidence>
<gene>
    <name evidence="2" type="ORF">G9C98_008288</name>
</gene>
<reference evidence="2" key="2">
    <citation type="submission" date="2021-04" db="EMBL/GenBank/DDBJ databases">
        <title>Genome-wide patterns of bracovirus chromosomal integration into multiple host tissues during parasitism.</title>
        <authorList>
            <person name="Chebbi M.A.C."/>
        </authorList>
    </citation>
    <scope>NUCLEOTIDE SEQUENCE</scope>
    <source>
        <tissue evidence="2">Whole body</tissue>
    </source>
</reference>
<reference evidence="2" key="1">
    <citation type="submission" date="2020-03" db="EMBL/GenBank/DDBJ databases">
        <authorList>
            <person name="Chebbi M.A."/>
            <person name="Drezen J.M."/>
        </authorList>
    </citation>
    <scope>NUCLEOTIDE SEQUENCE</scope>
    <source>
        <tissue evidence="2">Whole body</tissue>
    </source>
</reference>
<protein>
    <submittedName>
        <fullName evidence="2">Uncharacterized protein</fullName>
    </submittedName>
</protein>
<name>A0A8J5QS22_9HYME</name>
<dbReference type="EMBL" id="JAAOIC020000072">
    <property type="protein sequence ID" value="KAG8033807.1"/>
    <property type="molecule type" value="Genomic_DNA"/>
</dbReference>
<proteinExistence type="predicted"/>
<evidence type="ECO:0000313" key="3">
    <source>
        <dbReference type="Proteomes" id="UP000729913"/>
    </source>
</evidence>
<feature type="compositionally biased region" description="Polar residues" evidence="1">
    <location>
        <begin position="154"/>
        <end position="163"/>
    </location>
</feature>
<dbReference type="OrthoDB" id="10327637at2759"/>
<sequence length="173" mass="19829">MMQEKIELTANVIEKLNKNLEKKKVEWIVKIMKVDFLQDRFFCIVKDGTENFFKCIVPISITQKFESGIMSPGQCIKIKDYGVFRYSCESFKEKYTGTKKFIFVMAVVDFEVAKPTLKKAEENSPLPSTSGGKPPLPSNFERKPAPLPVYKSVVPQNNSQPEQSFIWDPTFLS</sequence>
<dbReference type="Proteomes" id="UP000729913">
    <property type="component" value="Unassembled WGS sequence"/>
</dbReference>
<evidence type="ECO:0000313" key="2">
    <source>
        <dbReference type="EMBL" id="KAG8033807.1"/>
    </source>
</evidence>
<accession>A0A8J5QS22</accession>
<comment type="caution">
    <text evidence="2">The sequence shown here is derived from an EMBL/GenBank/DDBJ whole genome shotgun (WGS) entry which is preliminary data.</text>
</comment>
<feature type="region of interest" description="Disordered" evidence="1">
    <location>
        <begin position="121"/>
        <end position="173"/>
    </location>
</feature>
<keyword evidence="3" id="KW-1185">Reference proteome</keyword>
<organism evidence="2 3">
    <name type="scientific">Cotesia typhae</name>
    <dbReference type="NCBI Taxonomy" id="2053667"/>
    <lineage>
        <taxon>Eukaryota</taxon>
        <taxon>Metazoa</taxon>
        <taxon>Ecdysozoa</taxon>
        <taxon>Arthropoda</taxon>
        <taxon>Hexapoda</taxon>
        <taxon>Insecta</taxon>
        <taxon>Pterygota</taxon>
        <taxon>Neoptera</taxon>
        <taxon>Endopterygota</taxon>
        <taxon>Hymenoptera</taxon>
        <taxon>Apocrita</taxon>
        <taxon>Ichneumonoidea</taxon>
        <taxon>Braconidae</taxon>
        <taxon>Microgastrinae</taxon>
        <taxon>Cotesia</taxon>
    </lineage>
</organism>
<dbReference type="AlphaFoldDB" id="A0A8J5QS22"/>